<sequence>METSRTTIVYVGVDAAQKNKTLDAVHEKTNVNEKERATAYKWSSTLADRKSKLFPSPLQKWIKAHVHLTDIYDTLRLAETSTNLEHGNSWFWDSEMVGLFRNTMPDEDVVRLSHTLGTNQMGTAQNFDRFCDLQPTPMETERRRRRHEASRIPIAVCEAIQAFVPDAVTKVIPARPSETPFLYDWGVRVISTVDESATAIWMRLAS</sequence>
<dbReference type="EMBL" id="NBNE01001121">
    <property type="protein sequence ID" value="OWZ15443.1"/>
    <property type="molecule type" value="Genomic_DNA"/>
</dbReference>
<evidence type="ECO:0000313" key="2">
    <source>
        <dbReference type="Proteomes" id="UP000198211"/>
    </source>
</evidence>
<gene>
    <name evidence="1" type="ORF">PHMEG_00010905</name>
</gene>
<organism evidence="1 2">
    <name type="scientific">Phytophthora megakarya</name>
    <dbReference type="NCBI Taxonomy" id="4795"/>
    <lineage>
        <taxon>Eukaryota</taxon>
        <taxon>Sar</taxon>
        <taxon>Stramenopiles</taxon>
        <taxon>Oomycota</taxon>
        <taxon>Peronosporomycetes</taxon>
        <taxon>Peronosporales</taxon>
        <taxon>Peronosporaceae</taxon>
        <taxon>Phytophthora</taxon>
    </lineage>
</organism>
<accession>A0A225WCI9</accession>
<reference evidence="2" key="1">
    <citation type="submission" date="2017-03" db="EMBL/GenBank/DDBJ databases">
        <title>Phytopthora megakarya and P. palmivora, two closely related causual agents of cacao black pod achieved similar genome size and gene model numbers by different mechanisms.</title>
        <authorList>
            <person name="Ali S."/>
            <person name="Shao J."/>
            <person name="Larry D.J."/>
            <person name="Kronmiller B."/>
            <person name="Shen D."/>
            <person name="Strem M.D."/>
            <person name="Melnick R.L."/>
            <person name="Guiltinan M.J."/>
            <person name="Tyler B.M."/>
            <person name="Meinhardt L.W."/>
            <person name="Bailey B.A."/>
        </authorList>
    </citation>
    <scope>NUCLEOTIDE SEQUENCE [LARGE SCALE GENOMIC DNA]</scope>
    <source>
        <strain evidence="2">zdho120</strain>
    </source>
</reference>
<keyword evidence="2" id="KW-1185">Reference proteome</keyword>
<dbReference type="OrthoDB" id="115276at2759"/>
<dbReference type="AlphaFoldDB" id="A0A225WCI9"/>
<evidence type="ECO:0000313" key="1">
    <source>
        <dbReference type="EMBL" id="OWZ15443.1"/>
    </source>
</evidence>
<comment type="caution">
    <text evidence="1">The sequence shown here is derived from an EMBL/GenBank/DDBJ whole genome shotgun (WGS) entry which is preliminary data.</text>
</comment>
<protein>
    <submittedName>
        <fullName evidence="1">RxLR effector protein</fullName>
    </submittedName>
</protein>
<proteinExistence type="predicted"/>
<dbReference type="Proteomes" id="UP000198211">
    <property type="component" value="Unassembled WGS sequence"/>
</dbReference>
<name>A0A225WCI9_9STRA</name>